<dbReference type="RefSeq" id="WP_005798693.1">
    <property type="nucleotide sequence ID" value="NZ_JGDB01000222.1"/>
</dbReference>
<feature type="domain" description="CN hydrolase" evidence="6">
    <location>
        <begin position="1"/>
        <end position="234"/>
    </location>
</feature>
<gene>
    <name evidence="7" type="ORF">M125_3463</name>
</gene>
<dbReference type="NCBIfam" id="NF007757">
    <property type="entry name" value="PRK10438.1"/>
    <property type="match status" value="1"/>
</dbReference>
<dbReference type="GO" id="GO:0050152">
    <property type="term" value="F:omega-amidase activity"/>
    <property type="evidence" value="ECO:0007669"/>
    <property type="project" value="UniProtKB-EC"/>
</dbReference>
<accession>A0A015V3A9</accession>
<dbReference type="SUPFAM" id="SSF56317">
    <property type="entry name" value="Carbon-nitrogen hydrolase"/>
    <property type="match status" value="1"/>
</dbReference>
<comment type="similarity">
    <text evidence="1">Belongs to the carbon-nitrogen hydrolase superfamily. NIT1/NIT2 family.</text>
</comment>
<dbReference type="InterPro" id="IPR052737">
    <property type="entry name" value="Omega-amidase_YafV"/>
</dbReference>
<dbReference type="PANTHER" id="PTHR47799">
    <property type="entry name" value="OMEGA-AMIDASE YAFV"/>
    <property type="match status" value="1"/>
</dbReference>
<organism evidence="7 8">
    <name type="scientific">Bacteroides fragilis str. 3998T(B)3</name>
    <dbReference type="NCBI Taxonomy" id="1339316"/>
    <lineage>
        <taxon>Bacteria</taxon>
        <taxon>Pseudomonadati</taxon>
        <taxon>Bacteroidota</taxon>
        <taxon>Bacteroidia</taxon>
        <taxon>Bacteroidales</taxon>
        <taxon>Bacteroidaceae</taxon>
        <taxon>Bacteroides</taxon>
    </lineage>
</organism>
<evidence type="ECO:0000256" key="4">
    <source>
        <dbReference type="ARBA" id="ARBA00052904"/>
    </source>
</evidence>
<comment type="caution">
    <text evidence="7">The sequence shown here is derived from an EMBL/GenBank/DDBJ whole genome shotgun (WGS) entry which is preliminary data.</text>
</comment>
<dbReference type="InterPro" id="IPR003010">
    <property type="entry name" value="C-N_Hydrolase"/>
</dbReference>
<evidence type="ECO:0000259" key="6">
    <source>
        <dbReference type="PROSITE" id="PS50263"/>
    </source>
</evidence>
<protein>
    <recommendedName>
        <fullName evidence="5">Omega-amidase YafV</fullName>
        <ecNumber evidence="3">3.5.1.3</ecNumber>
    </recommendedName>
</protein>
<evidence type="ECO:0000256" key="3">
    <source>
        <dbReference type="ARBA" id="ARBA00039118"/>
    </source>
</evidence>
<dbReference type="PANTHER" id="PTHR47799:SF1">
    <property type="entry name" value="OMEGA-AMIDASE YAFV"/>
    <property type="match status" value="1"/>
</dbReference>
<dbReference type="PATRIC" id="fig|1339316.3.peg.3280"/>
<dbReference type="FunFam" id="3.60.110.10:FF:000004">
    <property type="entry name" value="Carbon-nitrogen hydrolase"/>
    <property type="match status" value="1"/>
</dbReference>
<proteinExistence type="inferred from homology"/>
<dbReference type="AlphaFoldDB" id="A0A015V3A9"/>
<dbReference type="Pfam" id="PF00795">
    <property type="entry name" value="CN_hydrolase"/>
    <property type="match status" value="1"/>
</dbReference>
<evidence type="ECO:0000256" key="5">
    <source>
        <dbReference type="ARBA" id="ARBA00072139"/>
    </source>
</evidence>
<comment type="catalytic activity">
    <reaction evidence="4">
        <text>a monoamide of a dicarboxylate + H2O = a dicarboxylate + NH4(+)</text>
        <dbReference type="Rhea" id="RHEA:11716"/>
        <dbReference type="ChEBI" id="CHEBI:15377"/>
        <dbReference type="ChEBI" id="CHEBI:28938"/>
        <dbReference type="ChEBI" id="CHEBI:28965"/>
        <dbReference type="ChEBI" id="CHEBI:77450"/>
        <dbReference type="EC" id="3.5.1.3"/>
    </reaction>
</comment>
<dbReference type="GO" id="GO:0106008">
    <property type="term" value="F:2-oxoglutaramate amidase activity"/>
    <property type="evidence" value="ECO:0007669"/>
    <property type="project" value="TreeGrafter"/>
</dbReference>
<evidence type="ECO:0000256" key="1">
    <source>
        <dbReference type="ARBA" id="ARBA00010613"/>
    </source>
</evidence>
<sequence length="256" mass="29403">MKISIVQTDIIWENKQENLRLLREKLSPLRGTTEIVVLPEMFTTGFSMNSRLLAEPVSGTTLRSLKNYAIEFHLSLAGSFICEEQGSYYNRAFLITPDGQEFYYDKRHLFRMGHEAEHFSAGSRKVIIPYNGWNICLQVCYDLRFPVWSRNVNNEYDLLIYVASWPTPRIQAWNTLLCARAIENQCYVCGVNRIGQDGNGLCYPGYSALYGPKGENLAGTPDSEEKIQTIELSLEALTTFRHKFPSWKDADPFLLY</sequence>
<dbReference type="PROSITE" id="PS50263">
    <property type="entry name" value="CN_HYDROLASE"/>
    <property type="match status" value="1"/>
</dbReference>
<keyword evidence="2 7" id="KW-0378">Hydrolase</keyword>
<dbReference type="Proteomes" id="UP000020773">
    <property type="component" value="Unassembled WGS sequence"/>
</dbReference>
<reference evidence="7 8" key="1">
    <citation type="submission" date="2014-02" db="EMBL/GenBank/DDBJ databases">
        <authorList>
            <person name="Sears C."/>
            <person name="Carroll K."/>
            <person name="Sack B.R."/>
            <person name="Qadri F."/>
            <person name="Myers L.L."/>
            <person name="Chung G.-T."/>
            <person name="Escheverria P."/>
            <person name="Fraser C.M."/>
            <person name="Sadzewicz L."/>
            <person name="Shefchek K.A."/>
            <person name="Tallon L."/>
            <person name="Das S.P."/>
            <person name="Daugherty S."/>
            <person name="Mongodin E.F."/>
        </authorList>
    </citation>
    <scope>NUCLEOTIDE SEQUENCE [LARGE SCALE GENOMIC DNA]</scope>
    <source>
        <strain evidence="8">3998T(B)3</strain>
    </source>
</reference>
<dbReference type="EMBL" id="JGDB01000222">
    <property type="protein sequence ID" value="EXY89831.1"/>
    <property type="molecule type" value="Genomic_DNA"/>
</dbReference>
<dbReference type="EC" id="3.5.1.3" evidence="3"/>
<dbReference type="InterPro" id="IPR036526">
    <property type="entry name" value="C-N_Hydrolase_sf"/>
</dbReference>
<dbReference type="Gene3D" id="3.60.110.10">
    <property type="entry name" value="Carbon-nitrogen hydrolase"/>
    <property type="match status" value="1"/>
</dbReference>
<evidence type="ECO:0000313" key="8">
    <source>
        <dbReference type="Proteomes" id="UP000020773"/>
    </source>
</evidence>
<evidence type="ECO:0000256" key="2">
    <source>
        <dbReference type="ARBA" id="ARBA00022801"/>
    </source>
</evidence>
<name>A0A015V3A9_BACFG</name>
<dbReference type="CDD" id="cd07575">
    <property type="entry name" value="Xc-1258_like"/>
    <property type="match status" value="1"/>
</dbReference>
<evidence type="ECO:0000313" key="7">
    <source>
        <dbReference type="EMBL" id="EXY89831.1"/>
    </source>
</evidence>